<name>A0A4R6VPK6_9PSEU</name>
<dbReference type="Proteomes" id="UP000295705">
    <property type="component" value="Unassembled WGS sequence"/>
</dbReference>
<dbReference type="Gene3D" id="3.40.430.10">
    <property type="entry name" value="Dihydrofolate Reductase, subunit A"/>
    <property type="match status" value="1"/>
</dbReference>
<protein>
    <submittedName>
        <fullName evidence="2">Dihydrofolate reductase</fullName>
    </submittedName>
</protein>
<proteinExistence type="predicted"/>
<dbReference type="InterPro" id="IPR050765">
    <property type="entry name" value="Riboflavin_Biosynth_HTPR"/>
</dbReference>
<feature type="domain" description="Bacterial bifunctional deaminase-reductase C-terminal" evidence="1">
    <location>
        <begin position="8"/>
        <end position="188"/>
    </location>
</feature>
<comment type="caution">
    <text evidence="2">The sequence shown here is derived from an EMBL/GenBank/DDBJ whole genome shotgun (WGS) entry which is preliminary data.</text>
</comment>
<dbReference type="InterPro" id="IPR024072">
    <property type="entry name" value="DHFR-like_dom_sf"/>
</dbReference>
<dbReference type="GO" id="GO:0008703">
    <property type="term" value="F:5-amino-6-(5-phosphoribosylamino)uracil reductase activity"/>
    <property type="evidence" value="ECO:0007669"/>
    <property type="project" value="InterPro"/>
</dbReference>
<gene>
    <name evidence="2" type="ORF">EV188_1011225</name>
</gene>
<evidence type="ECO:0000259" key="1">
    <source>
        <dbReference type="Pfam" id="PF01872"/>
    </source>
</evidence>
<keyword evidence="3" id="KW-1185">Reference proteome</keyword>
<evidence type="ECO:0000313" key="3">
    <source>
        <dbReference type="Proteomes" id="UP000295705"/>
    </source>
</evidence>
<dbReference type="OrthoDB" id="8419056at2"/>
<sequence length="197" mass="21065">MTPTPPRTVSANITLSLDGFAAGPGGDMSWLIRTALDEQCASGFAGWYRGVDTVLLGRTNYEGFHGFWPAVADDPAADPRSRDFSRWFDAVDKVVLSRTLTEATWANARVARDLEATVKELRETAGGTIAVFSSISLIRALLAADLLDELRITRVPAVLGAGVPFWADGLPGSTWTVAQLQTIPTGAVVTTLVKETS</sequence>
<dbReference type="AlphaFoldDB" id="A0A4R6VPK6"/>
<reference evidence="2 3" key="1">
    <citation type="submission" date="2019-03" db="EMBL/GenBank/DDBJ databases">
        <title>Genomic Encyclopedia of Type Strains, Phase IV (KMG-IV): sequencing the most valuable type-strain genomes for metagenomic binning, comparative biology and taxonomic classification.</title>
        <authorList>
            <person name="Goeker M."/>
        </authorList>
    </citation>
    <scope>NUCLEOTIDE SEQUENCE [LARGE SCALE GENOMIC DNA]</scope>
    <source>
        <strain evidence="2 3">DSM 45775</strain>
    </source>
</reference>
<dbReference type="GO" id="GO:0009231">
    <property type="term" value="P:riboflavin biosynthetic process"/>
    <property type="evidence" value="ECO:0007669"/>
    <property type="project" value="InterPro"/>
</dbReference>
<dbReference type="SUPFAM" id="SSF53597">
    <property type="entry name" value="Dihydrofolate reductase-like"/>
    <property type="match status" value="1"/>
</dbReference>
<evidence type="ECO:0000313" key="2">
    <source>
        <dbReference type="EMBL" id="TDQ65973.1"/>
    </source>
</evidence>
<dbReference type="PANTHER" id="PTHR38011">
    <property type="entry name" value="DIHYDROFOLATE REDUCTASE FAMILY PROTEIN (AFU_ORTHOLOGUE AFUA_8G06820)"/>
    <property type="match status" value="1"/>
</dbReference>
<dbReference type="InterPro" id="IPR002734">
    <property type="entry name" value="RibDG_C"/>
</dbReference>
<organism evidence="2 3">
    <name type="scientific">Actinomycetospora succinea</name>
    <dbReference type="NCBI Taxonomy" id="663603"/>
    <lineage>
        <taxon>Bacteria</taxon>
        <taxon>Bacillati</taxon>
        <taxon>Actinomycetota</taxon>
        <taxon>Actinomycetes</taxon>
        <taxon>Pseudonocardiales</taxon>
        <taxon>Pseudonocardiaceae</taxon>
        <taxon>Actinomycetospora</taxon>
    </lineage>
</organism>
<dbReference type="PANTHER" id="PTHR38011:SF11">
    <property type="entry name" value="2,5-DIAMINO-6-RIBOSYLAMINO-4(3H)-PYRIMIDINONE 5'-PHOSPHATE REDUCTASE"/>
    <property type="match status" value="1"/>
</dbReference>
<dbReference type="RefSeq" id="WP_133825258.1">
    <property type="nucleotide sequence ID" value="NZ_BAABHR010000005.1"/>
</dbReference>
<dbReference type="EMBL" id="SNYO01000001">
    <property type="protein sequence ID" value="TDQ65973.1"/>
    <property type="molecule type" value="Genomic_DNA"/>
</dbReference>
<dbReference type="Pfam" id="PF01872">
    <property type="entry name" value="RibD_C"/>
    <property type="match status" value="1"/>
</dbReference>
<accession>A0A4R6VPK6</accession>